<dbReference type="InterPro" id="IPR003675">
    <property type="entry name" value="Rce1/LyrA-like_dom"/>
</dbReference>
<keyword evidence="4" id="KW-0614">Plasmid</keyword>
<reference evidence="3" key="4">
    <citation type="submission" date="2022-11" db="EMBL/GenBank/DDBJ databases">
        <title>WGS-based characterization of Bacillus cereus isolated from food &amp; feed additives.</title>
        <authorList>
            <person name="Bogaerts B."/>
            <person name="Fraiture M.-A."/>
            <person name="Roosens N.H.C."/>
            <person name="De Keersmaecker S.C.J."/>
            <person name="Vanneste K."/>
        </authorList>
    </citation>
    <scope>NUCLEOTIDE SEQUENCE</scope>
    <source>
        <strain evidence="3">74.2</strain>
    </source>
</reference>
<accession>A0A1Y5Z943</accession>
<keyword evidence="7" id="KW-1185">Reference proteome</keyword>
<dbReference type="EMBL" id="CP041978">
    <property type="protein sequence ID" value="QHH87597.1"/>
    <property type="molecule type" value="Genomic_DNA"/>
</dbReference>
<keyword evidence="5" id="KW-0645">Protease</keyword>
<organism evidence="5 6">
    <name type="scientific">Bacillus pacificus</name>
    <dbReference type="NCBI Taxonomy" id="2026187"/>
    <lineage>
        <taxon>Bacteria</taxon>
        <taxon>Bacillati</taxon>
        <taxon>Bacillota</taxon>
        <taxon>Bacilli</taxon>
        <taxon>Bacillales</taxon>
        <taxon>Bacillaceae</taxon>
        <taxon>Bacillus</taxon>
        <taxon>Bacillus cereus group</taxon>
    </lineage>
</organism>
<evidence type="ECO:0000313" key="6">
    <source>
        <dbReference type="Proteomes" id="UP000194499"/>
    </source>
</evidence>
<dbReference type="GO" id="GO:0006508">
    <property type="term" value="P:proteolysis"/>
    <property type="evidence" value="ECO:0007669"/>
    <property type="project" value="UniProtKB-KW"/>
</dbReference>
<dbReference type="GO" id="GO:0080120">
    <property type="term" value="P:CAAX-box protein maturation"/>
    <property type="evidence" value="ECO:0007669"/>
    <property type="project" value="UniProtKB-ARBA"/>
</dbReference>
<evidence type="ECO:0000259" key="2">
    <source>
        <dbReference type="Pfam" id="PF02517"/>
    </source>
</evidence>
<evidence type="ECO:0000256" key="1">
    <source>
        <dbReference type="SAM" id="Phobius"/>
    </source>
</evidence>
<dbReference type="Pfam" id="PF02517">
    <property type="entry name" value="Rce1-like"/>
    <property type="match status" value="1"/>
</dbReference>
<evidence type="ECO:0000313" key="5">
    <source>
        <dbReference type="EMBL" id="SMD86526.1"/>
    </source>
</evidence>
<dbReference type="Proteomes" id="UP001174229">
    <property type="component" value="Unassembled WGS sequence"/>
</dbReference>
<feature type="transmembrane region" description="Helical" evidence="1">
    <location>
        <begin position="12"/>
        <end position="33"/>
    </location>
</feature>
<keyword evidence="1" id="KW-0472">Membrane</keyword>
<feature type="transmembrane region" description="Helical" evidence="1">
    <location>
        <begin position="77"/>
        <end position="98"/>
    </location>
</feature>
<dbReference type="GO" id="GO:0004175">
    <property type="term" value="F:endopeptidase activity"/>
    <property type="evidence" value="ECO:0007669"/>
    <property type="project" value="UniProtKB-ARBA"/>
</dbReference>
<feature type="domain" description="CAAX prenyl protease 2/Lysostaphin resistance protein A-like" evidence="2">
    <location>
        <begin position="123"/>
        <end position="213"/>
    </location>
</feature>
<dbReference type="Proteomes" id="UP000464796">
    <property type="component" value="Plasmid unnamed1"/>
</dbReference>
<feature type="transmembrane region" description="Helical" evidence="1">
    <location>
        <begin position="45"/>
        <end position="65"/>
    </location>
</feature>
<feature type="transmembrane region" description="Helical" evidence="1">
    <location>
        <begin position="204"/>
        <end position="220"/>
    </location>
</feature>
<evidence type="ECO:0000313" key="4">
    <source>
        <dbReference type="EMBL" id="QHH87597.1"/>
    </source>
</evidence>
<dbReference type="PANTHER" id="PTHR36435:SF1">
    <property type="entry name" value="CAAX AMINO TERMINAL PROTEASE FAMILY PROTEIN"/>
    <property type="match status" value="1"/>
</dbReference>
<geneLocation type="plasmid" evidence="4 7">
    <name>unnamed1</name>
</geneLocation>
<dbReference type="GeneID" id="69534783"/>
<dbReference type="EMBL" id="FWZB01000033">
    <property type="protein sequence ID" value="SMD86526.1"/>
    <property type="molecule type" value="Genomic_DNA"/>
</dbReference>
<keyword evidence="1" id="KW-1133">Transmembrane helix</keyword>
<dbReference type="InterPro" id="IPR052710">
    <property type="entry name" value="CAAX_protease"/>
</dbReference>
<feature type="transmembrane region" description="Helical" evidence="1">
    <location>
        <begin position="125"/>
        <end position="143"/>
    </location>
</feature>
<dbReference type="EMBL" id="JAPNPE010000011">
    <property type="protein sequence ID" value="MDK7393959.1"/>
    <property type="molecule type" value="Genomic_DNA"/>
</dbReference>
<dbReference type="GO" id="GO:0008237">
    <property type="term" value="F:metallopeptidase activity"/>
    <property type="evidence" value="ECO:0007669"/>
    <property type="project" value="UniProtKB-KW"/>
</dbReference>
<evidence type="ECO:0000313" key="7">
    <source>
        <dbReference type="Proteomes" id="UP000464796"/>
    </source>
</evidence>
<reference evidence="5" key="2">
    <citation type="submission" date="2017-04" db="EMBL/GenBank/DDBJ databases">
        <authorList>
            <person name="Afonso C.L."/>
            <person name="Miller P.J."/>
            <person name="Scott M.A."/>
            <person name="Spackman E."/>
            <person name="Goraichik I."/>
            <person name="Dimitrov K.M."/>
            <person name="Suarez D.L."/>
            <person name="Swayne D.E."/>
        </authorList>
    </citation>
    <scope>NUCLEOTIDE SEQUENCE [LARGE SCALE GENOMIC DNA]</scope>
    <source>
        <strain evidence="5">16-00191</strain>
    </source>
</reference>
<dbReference type="PANTHER" id="PTHR36435">
    <property type="entry name" value="SLR1288 PROTEIN"/>
    <property type="match status" value="1"/>
</dbReference>
<evidence type="ECO:0000313" key="3">
    <source>
        <dbReference type="EMBL" id="MDK7393959.1"/>
    </source>
</evidence>
<dbReference type="AlphaFoldDB" id="A0A1Y5Z943"/>
<reference evidence="4 7" key="3">
    <citation type="submission" date="2019-07" db="EMBL/GenBank/DDBJ databases">
        <authorList>
            <person name="Yu W.S."/>
            <person name="Cheong H.-M."/>
            <person name="Choi Y."/>
            <person name="Hwang K.J."/>
            <person name="Jung K."/>
            <person name="Lee S."/>
            <person name="Choi C."/>
        </authorList>
    </citation>
    <scope>NUCLEOTIDE SEQUENCE [LARGE SCALE GENOMIC DNA]</scope>
    <source>
        <strain evidence="4 7">NCCP 15909</strain>
        <plasmid evidence="4 7">unnamed1</plasmid>
    </source>
</reference>
<keyword evidence="4" id="KW-0378">Hydrolase</keyword>
<accession>A0A6I6YVT5</accession>
<dbReference type="Proteomes" id="UP000194499">
    <property type="component" value="Unassembled WGS sequence"/>
</dbReference>
<reference evidence="6" key="1">
    <citation type="submission" date="2017-04" db="EMBL/GenBank/DDBJ databases">
        <authorList>
            <person name="Criscuolo A."/>
        </authorList>
    </citation>
    <scope>NUCLEOTIDE SEQUENCE [LARGE SCALE GENOMIC DNA]</scope>
</reference>
<protein>
    <submittedName>
        <fullName evidence="5">CAAX amino terminal protease self-immunity</fullName>
    </submittedName>
    <submittedName>
        <fullName evidence="4">CPBP family intramembrane metalloprotease</fullName>
    </submittedName>
    <submittedName>
        <fullName evidence="3">Type II CAAX endopeptidase family protein</fullName>
    </submittedName>
</protein>
<name>A0A1Y5Z943_9BACI</name>
<sequence length="221" mass="25792">MTSKKKITWLQVFFILITSSIIVITTTLVRNLGNENIITWFNFEISLYSIIVTFLFLYSASYHYLKGEWNLFALLKWKNYILFFTAIILQFIISAWLLNIPLLSTWKLLTSPTAYYFEATWAQKTLFIIGMTLLTAIAEEAIFRGIIFNKLLEKFNLFISMCLSAALFSILHLPITFTDAFIAFLLGILATSLYRFTRSLSIPIIFHSIWNLFIIFYSNYL</sequence>
<keyword evidence="4" id="KW-0482">Metalloprotease</keyword>
<proteinExistence type="predicted"/>
<feature type="transmembrane region" description="Helical" evidence="1">
    <location>
        <begin position="155"/>
        <end position="175"/>
    </location>
</feature>
<dbReference type="RefSeq" id="WP_046648641.1">
    <property type="nucleotide sequence ID" value="NZ_CP086329.1"/>
</dbReference>
<gene>
    <name evidence="5" type="ORF">BACERE00191_01630</name>
    <name evidence="4" type="ORF">FPL01_01050</name>
    <name evidence="3" type="ORF">OWO78_21515</name>
</gene>
<keyword evidence="1" id="KW-0812">Transmembrane</keyword>